<keyword evidence="3 7" id="KW-0378">Hydrolase</keyword>
<evidence type="ECO:0000256" key="4">
    <source>
        <dbReference type="ARBA" id="ARBA00022833"/>
    </source>
</evidence>
<comment type="similarity">
    <text evidence="5">Belongs to the DAPG/phloretin hydrolase family.</text>
</comment>
<reference evidence="7 8" key="1">
    <citation type="submission" date="2017-02" db="EMBL/GenBank/DDBJ databases">
        <title>Chromobacterium haemolyticum H5244.</title>
        <authorList>
            <person name="Gulvik C.A."/>
        </authorList>
    </citation>
    <scope>NUCLEOTIDE SEQUENCE [LARGE SCALE GENOMIC DNA]</scope>
    <source>
        <strain evidence="7 8">H5244</strain>
    </source>
</reference>
<evidence type="ECO:0000256" key="5">
    <source>
        <dbReference type="ARBA" id="ARBA00023459"/>
    </source>
</evidence>
<evidence type="ECO:0000313" key="7">
    <source>
        <dbReference type="EMBL" id="OQS40986.1"/>
    </source>
</evidence>
<proteinExistence type="inferred from homology"/>
<evidence type="ECO:0000313" key="8">
    <source>
        <dbReference type="Proteomes" id="UP000192721"/>
    </source>
</evidence>
<evidence type="ECO:0000259" key="6">
    <source>
        <dbReference type="Pfam" id="PF18089"/>
    </source>
</evidence>
<evidence type="ECO:0000256" key="3">
    <source>
        <dbReference type="ARBA" id="ARBA00022801"/>
    </source>
</evidence>
<comment type="cofactor">
    <cofactor evidence="1">
        <name>Zn(2+)</name>
        <dbReference type="ChEBI" id="CHEBI:29105"/>
    </cofactor>
</comment>
<dbReference type="InterPro" id="IPR041526">
    <property type="entry name" value="DAPG_hydrolase"/>
</dbReference>
<evidence type="ECO:0000256" key="1">
    <source>
        <dbReference type="ARBA" id="ARBA00001947"/>
    </source>
</evidence>
<dbReference type="Proteomes" id="UP000192721">
    <property type="component" value="Unassembled WGS sequence"/>
</dbReference>
<keyword evidence="2" id="KW-0479">Metal-binding</keyword>
<dbReference type="GO" id="GO:0046872">
    <property type="term" value="F:metal ion binding"/>
    <property type="evidence" value="ECO:0007669"/>
    <property type="project" value="UniProtKB-KW"/>
</dbReference>
<keyword evidence="4" id="KW-0862">Zinc</keyword>
<dbReference type="AlphaFoldDB" id="A0A1W0D1U5"/>
<dbReference type="Pfam" id="PF18089">
    <property type="entry name" value="DAPG_hydrolase"/>
    <property type="match status" value="1"/>
</dbReference>
<accession>A0A1W0D1U5</accession>
<dbReference type="GO" id="GO:0016787">
    <property type="term" value="F:hydrolase activity"/>
    <property type="evidence" value="ECO:0007669"/>
    <property type="project" value="UniProtKB-KW"/>
</dbReference>
<feature type="domain" description="DAPG hydrolase PhiG" evidence="6">
    <location>
        <begin position="31"/>
        <end position="235"/>
    </location>
</feature>
<sequence>MRFQINGSRASRPVILHAKECTVNSLYETSYDELLQPGPLMLETGVRRLDDGRLLVAARTELPGCAGRMFDWWFTFFDSTQHIRWWHPHDHVELRGWDGRRSTGRGYVGATVRAVEALGEVPPVPAVLKFHPPETFFGAGRLSAALARGDVSAAVCARIAFGEEPRLSADGDPLDGEMVHLTRDTAHGAVLRSRFLLGAADGVGEPVPERLGLELMRHCYNEFSCLARLLPSLYYGEHANGEKGPLAW</sequence>
<organism evidence="7 8">
    <name type="scientific">Chromobacterium haemolyticum</name>
    <dbReference type="NCBI Taxonomy" id="394935"/>
    <lineage>
        <taxon>Bacteria</taxon>
        <taxon>Pseudomonadati</taxon>
        <taxon>Pseudomonadota</taxon>
        <taxon>Betaproteobacteria</taxon>
        <taxon>Neisseriales</taxon>
        <taxon>Chromobacteriaceae</taxon>
        <taxon>Chromobacterium</taxon>
    </lineage>
</organism>
<dbReference type="EMBL" id="MUKV01000009">
    <property type="protein sequence ID" value="OQS40986.1"/>
    <property type="molecule type" value="Genomic_DNA"/>
</dbReference>
<name>A0A1W0D1U5_9NEIS</name>
<protein>
    <submittedName>
        <fullName evidence="7">Hydrolase</fullName>
    </submittedName>
</protein>
<evidence type="ECO:0000256" key="2">
    <source>
        <dbReference type="ARBA" id="ARBA00022723"/>
    </source>
</evidence>
<gene>
    <name evidence="7" type="ORF">B0T45_09115</name>
</gene>
<comment type="caution">
    <text evidence="7">The sequence shown here is derived from an EMBL/GenBank/DDBJ whole genome shotgun (WGS) entry which is preliminary data.</text>
</comment>